<evidence type="ECO:0000256" key="3">
    <source>
        <dbReference type="ARBA" id="ARBA00022833"/>
    </source>
</evidence>
<dbReference type="Proteomes" id="UP000077315">
    <property type="component" value="Unassembled WGS sequence"/>
</dbReference>
<dbReference type="CDD" id="cd23024">
    <property type="entry name" value="zf-HIT_ZNHIT2-3"/>
    <property type="match status" value="1"/>
</dbReference>
<evidence type="ECO:0000256" key="4">
    <source>
        <dbReference type="PROSITE-ProRule" id="PRU00453"/>
    </source>
</evidence>
<feature type="domain" description="HIT-type" evidence="5">
    <location>
        <begin position="5"/>
        <end position="38"/>
    </location>
</feature>
<proteinExistence type="predicted"/>
<dbReference type="Pfam" id="PF04438">
    <property type="entry name" value="zf-HIT"/>
    <property type="match status" value="1"/>
</dbReference>
<dbReference type="InParanoid" id="A0A167NXF4"/>
<dbReference type="STRING" id="763407.A0A167NXF4"/>
<organism evidence="6 7">
    <name type="scientific">Phycomyces blakesleeanus (strain ATCC 8743b / DSM 1359 / FGSC 10004 / NBRC 33097 / NRRL 1555)</name>
    <dbReference type="NCBI Taxonomy" id="763407"/>
    <lineage>
        <taxon>Eukaryota</taxon>
        <taxon>Fungi</taxon>
        <taxon>Fungi incertae sedis</taxon>
        <taxon>Mucoromycota</taxon>
        <taxon>Mucoromycotina</taxon>
        <taxon>Mucoromycetes</taxon>
        <taxon>Mucorales</taxon>
        <taxon>Phycomycetaceae</taxon>
        <taxon>Phycomyces</taxon>
    </lineage>
</organism>
<dbReference type="RefSeq" id="XP_018294858.1">
    <property type="nucleotide sequence ID" value="XM_018435200.1"/>
</dbReference>
<evidence type="ECO:0000259" key="5">
    <source>
        <dbReference type="PROSITE" id="PS51083"/>
    </source>
</evidence>
<dbReference type="GeneID" id="28996106"/>
<dbReference type="InterPro" id="IPR051639">
    <property type="entry name" value="BCD1"/>
</dbReference>
<sequence length="142" mass="16401">MDKYCKVCSGTDAKYKCPKCKILYCSLACYKVHKSTPCESNEQPVQVYSMALLLEKEPIRKEIPFEDEEDESRLSEDKLKGLSYADELRPYLKYPQIRDLITKIDTSEDPEKDLDAARASDSVFEEFIKKILETVSDQKETP</sequence>
<dbReference type="GO" id="GO:0000492">
    <property type="term" value="P:box C/D snoRNP assembly"/>
    <property type="evidence" value="ECO:0007669"/>
    <property type="project" value="TreeGrafter"/>
</dbReference>
<dbReference type="PANTHER" id="PTHR13483:SF11">
    <property type="entry name" value="ZINC FINGER HIT DOMAIN-CONTAINING PROTEIN 3"/>
    <property type="match status" value="1"/>
</dbReference>
<dbReference type="InterPro" id="IPR007529">
    <property type="entry name" value="Znf_HIT"/>
</dbReference>
<dbReference type="SUPFAM" id="SSF144232">
    <property type="entry name" value="HIT/MYND zinc finger-like"/>
    <property type="match status" value="1"/>
</dbReference>
<dbReference type="GO" id="GO:0000463">
    <property type="term" value="P:maturation of LSU-rRNA from tricistronic rRNA transcript (SSU-rRNA, 5.8S rRNA, LSU-rRNA)"/>
    <property type="evidence" value="ECO:0007669"/>
    <property type="project" value="TreeGrafter"/>
</dbReference>
<dbReference type="GO" id="GO:0048254">
    <property type="term" value="P:snoRNA localization"/>
    <property type="evidence" value="ECO:0007669"/>
    <property type="project" value="TreeGrafter"/>
</dbReference>
<keyword evidence="3" id="KW-0862">Zinc</keyword>
<dbReference type="GO" id="GO:0008270">
    <property type="term" value="F:zinc ion binding"/>
    <property type="evidence" value="ECO:0007669"/>
    <property type="project" value="UniProtKB-UniRule"/>
</dbReference>
<reference evidence="7" key="1">
    <citation type="submission" date="2015-06" db="EMBL/GenBank/DDBJ databases">
        <title>Expansion of signal transduction pathways in fungi by whole-genome duplication.</title>
        <authorList>
            <consortium name="DOE Joint Genome Institute"/>
            <person name="Corrochano L.M."/>
            <person name="Kuo A."/>
            <person name="Marcet-Houben M."/>
            <person name="Polaino S."/>
            <person name="Salamov A."/>
            <person name="Villalobos J.M."/>
            <person name="Alvarez M.I."/>
            <person name="Avalos J."/>
            <person name="Benito E.P."/>
            <person name="Benoit I."/>
            <person name="Burger G."/>
            <person name="Camino L.P."/>
            <person name="Canovas D."/>
            <person name="Cerda-Olmedo E."/>
            <person name="Cheng J.-F."/>
            <person name="Dominguez A."/>
            <person name="Elias M."/>
            <person name="Eslava A.P."/>
            <person name="Glaser F."/>
            <person name="Grimwood J."/>
            <person name="Gutierrez G."/>
            <person name="Heitman J."/>
            <person name="Henrissat B."/>
            <person name="Iturriaga E.A."/>
            <person name="Lang B.F."/>
            <person name="Lavin J.L."/>
            <person name="Lee S."/>
            <person name="Li W."/>
            <person name="Lindquist E."/>
            <person name="Lopez-Garcia S."/>
            <person name="Luque E.M."/>
            <person name="Marcos A.T."/>
            <person name="Martin J."/>
            <person name="McCluskey K."/>
            <person name="Medina H.R."/>
            <person name="Miralles-Duran A."/>
            <person name="Miyazaki A."/>
            <person name="Munoz-Torres E."/>
            <person name="Oguiza J.A."/>
            <person name="Ohm R."/>
            <person name="Olmedo M."/>
            <person name="Orejas M."/>
            <person name="Ortiz-Castellanos L."/>
            <person name="Pisabarro A.G."/>
            <person name="Rodriguez-Romero J."/>
            <person name="Ruiz-Herrera J."/>
            <person name="Ruiz-Vazquez R."/>
            <person name="Sanz C."/>
            <person name="Schackwitz W."/>
            <person name="Schmutz J."/>
            <person name="Shahriari M."/>
            <person name="Shelest E."/>
            <person name="Silva-Franco F."/>
            <person name="Soanes D."/>
            <person name="Syed K."/>
            <person name="Tagua V.G."/>
            <person name="Talbot N.J."/>
            <person name="Thon M."/>
            <person name="De vries R.P."/>
            <person name="Wiebenga A."/>
            <person name="Yadav J.S."/>
            <person name="Braun E.L."/>
            <person name="Baker S."/>
            <person name="Garre V."/>
            <person name="Horwitz B."/>
            <person name="Torres-Martinez S."/>
            <person name="Idnurm A."/>
            <person name="Herrera-Estrella A."/>
            <person name="Gabaldon T."/>
            <person name="Grigoriev I.V."/>
        </authorList>
    </citation>
    <scope>NUCLEOTIDE SEQUENCE [LARGE SCALE GENOMIC DNA]</scope>
    <source>
        <strain evidence="7">NRRL 1555(-)</strain>
    </source>
</reference>
<dbReference type="AlphaFoldDB" id="A0A167NXF4"/>
<dbReference type="GO" id="GO:0005634">
    <property type="term" value="C:nucleus"/>
    <property type="evidence" value="ECO:0007669"/>
    <property type="project" value="TreeGrafter"/>
</dbReference>
<evidence type="ECO:0000313" key="6">
    <source>
        <dbReference type="EMBL" id="OAD76818.1"/>
    </source>
</evidence>
<dbReference type="GO" id="GO:0070761">
    <property type="term" value="C:pre-snoRNP complex"/>
    <property type="evidence" value="ECO:0007669"/>
    <property type="project" value="TreeGrafter"/>
</dbReference>
<dbReference type="FunCoup" id="A0A167NXF4">
    <property type="interactions" value="168"/>
</dbReference>
<gene>
    <name evidence="6" type="ORF">PHYBLDRAFT_165321</name>
</gene>
<keyword evidence="7" id="KW-1185">Reference proteome</keyword>
<dbReference type="OrthoDB" id="18412at2759"/>
<evidence type="ECO:0000313" key="7">
    <source>
        <dbReference type="Proteomes" id="UP000077315"/>
    </source>
</evidence>
<name>A0A167NXF4_PHYB8</name>
<evidence type="ECO:0000256" key="1">
    <source>
        <dbReference type="ARBA" id="ARBA00022723"/>
    </source>
</evidence>
<keyword evidence="2 4" id="KW-0863">Zinc-finger</keyword>
<protein>
    <recommendedName>
        <fullName evidence="5">HIT-type domain-containing protein</fullName>
    </recommendedName>
</protein>
<dbReference type="EMBL" id="KV440975">
    <property type="protein sequence ID" value="OAD76818.1"/>
    <property type="molecule type" value="Genomic_DNA"/>
</dbReference>
<dbReference type="VEuPathDB" id="FungiDB:PHYBLDRAFT_165321"/>
<keyword evidence="1" id="KW-0479">Metal-binding</keyword>
<dbReference type="PROSITE" id="PS51083">
    <property type="entry name" value="ZF_HIT"/>
    <property type="match status" value="1"/>
</dbReference>
<evidence type="ECO:0000256" key="2">
    <source>
        <dbReference type="ARBA" id="ARBA00022771"/>
    </source>
</evidence>
<dbReference type="Gene3D" id="3.30.60.190">
    <property type="match status" value="1"/>
</dbReference>
<dbReference type="PANTHER" id="PTHR13483">
    <property type="entry name" value="BOX C_D SNORNA PROTEIN 1-RELATED"/>
    <property type="match status" value="1"/>
</dbReference>
<accession>A0A167NXF4</accession>